<feature type="transmembrane region" description="Helical" evidence="6">
    <location>
        <begin position="49"/>
        <end position="82"/>
    </location>
</feature>
<dbReference type="eggNOG" id="COG0577">
    <property type="taxonomic scope" value="Bacteria"/>
</dbReference>
<evidence type="ECO:0000256" key="6">
    <source>
        <dbReference type="SAM" id="Phobius"/>
    </source>
</evidence>
<feature type="transmembrane region" description="Helical" evidence="6">
    <location>
        <begin position="147"/>
        <end position="169"/>
    </location>
</feature>
<sequence length="464" mass="47170">MSRPNLVLGSLRELSTVSLVAGLCGAYAGVLMTTSTVLAATGREFGGTVGVLLSIVSGVFVLIALYVGVIVIINAVDTVIAGRLRQIALLRLLGSRGRDLRRAVTRGTAVVGSVGAALGLAIGVVLSHGIRLVLVSQGTLPDTVYPIATTNLVWAFVAIAAAAALAGWLGARPVLGVSPAAAMSGAAVPAPPRRRVSVMRAILAAIGVLGGALFLAGAGWLGETQPQIGFPMAFLGALVSGTGLLIGARFVIPAAVAMLCRLLGRDPASVVARRNALLDPLRTTRSTMGLVIGVALVTTIASGMDALGQSVASWQLGPEQRVQAEQVLAMTSTILICIVVISSIIAAAGFVSTMSLTVIQRHREIGLLRSLGFTQRQVRTMITKESVALSAAAVVLGLVIGLLFGTVGAQSLIGGLTTGLVWGAPPITLAAIAAAGLVLVLVTSQGPARRAVRVAPVEALRIDS</sequence>
<dbReference type="AlphaFoldDB" id="N0DZJ0"/>
<dbReference type="PANTHER" id="PTHR30287">
    <property type="entry name" value="MEMBRANE COMPONENT OF PREDICTED ABC SUPERFAMILY METABOLITE UPTAKE TRANSPORTER"/>
    <property type="match status" value="1"/>
</dbReference>
<dbReference type="EMBL" id="CAIZ01000024">
    <property type="protein sequence ID" value="CCH68826.1"/>
    <property type="molecule type" value="Genomic_DNA"/>
</dbReference>
<gene>
    <name evidence="8" type="ORF">BN10_120023</name>
</gene>
<reference evidence="8 9" key="1">
    <citation type="journal article" date="2013" name="ISME J.">
        <title>A metabolic model for members of the genus Tetrasphaera involved in enhanced biological phosphorus removal.</title>
        <authorList>
            <person name="Kristiansen R."/>
            <person name="Nguyen H.T.T."/>
            <person name="Saunders A.M."/>
            <person name="Nielsen J.L."/>
            <person name="Wimmer R."/>
            <person name="Le V.Q."/>
            <person name="McIlroy S.J."/>
            <person name="Petrovski S."/>
            <person name="Seviour R.J."/>
            <person name="Calteau A."/>
            <person name="Nielsen K.L."/>
            <person name="Nielsen P.H."/>
        </authorList>
    </citation>
    <scope>NUCLEOTIDE SEQUENCE [LARGE SCALE GENOMIC DNA]</scope>
    <source>
        <strain evidence="8 9">Lp2</strain>
    </source>
</reference>
<dbReference type="OrthoDB" id="9780560at2"/>
<keyword evidence="2" id="KW-1003">Cell membrane</keyword>
<evidence type="ECO:0000256" key="5">
    <source>
        <dbReference type="ARBA" id="ARBA00023136"/>
    </source>
</evidence>
<accession>N0DZJ0</accession>
<dbReference type="InterPro" id="IPR003838">
    <property type="entry name" value="ABC3_permease_C"/>
</dbReference>
<dbReference type="InterPro" id="IPR038766">
    <property type="entry name" value="Membrane_comp_ABC_pdt"/>
</dbReference>
<feature type="transmembrane region" description="Helical" evidence="6">
    <location>
        <begin position="103"/>
        <end position="127"/>
    </location>
</feature>
<feature type="transmembrane region" description="Helical" evidence="6">
    <location>
        <begin position="228"/>
        <end position="252"/>
    </location>
</feature>
<feature type="domain" description="ABC3 transporter permease C-terminal" evidence="7">
    <location>
        <begin position="337"/>
        <end position="454"/>
    </location>
</feature>
<evidence type="ECO:0000313" key="9">
    <source>
        <dbReference type="Proteomes" id="UP000013167"/>
    </source>
</evidence>
<protein>
    <submittedName>
        <fullName evidence="8">ABC transporter, permease protein</fullName>
    </submittedName>
</protein>
<evidence type="ECO:0000313" key="8">
    <source>
        <dbReference type="EMBL" id="CCH68826.1"/>
    </source>
</evidence>
<feature type="transmembrane region" description="Helical" evidence="6">
    <location>
        <begin position="386"/>
        <end position="408"/>
    </location>
</feature>
<evidence type="ECO:0000256" key="2">
    <source>
        <dbReference type="ARBA" id="ARBA00022475"/>
    </source>
</evidence>
<feature type="domain" description="ABC3 transporter permease C-terminal" evidence="7">
    <location>
        <begin position="59"/>
        <end position="178"/>
    </location>
</feature>
<dbReference type="Proteomes" id="UP000013167">
    <property type="component" value="Unassembled WGS sequence"/>
</dbReference>
<feature type="transmembrane region" description="Helical" evidence="6">
    <location>
        <begin position="288"/>
        <end position="307"/>
    </location>
</feature>
<dbReference type="STRING" id="1193181.BN10_120023"/>
<dbReference type="HOGENOM" id="CLU_558760_0_0_11"/>
<comment type="caution">
    <text evidence="8">The sequence shown here is derived from an EMBL/GenBank/DDBJ whole genome shotgun (WGS) entry which is preliminary data.</text>
</comment>
<name>N0DZJ0_9MICO</name>
<keyword evidence="4 6" id="KW-1133">Transmembrane helix</keyword>
<evidence type="ECO:0000259" key="7">
    <source>
        <dbReference type="Pfam" id="PF02687"/>
    </source>
</evidence>
<organism evidence="8 9">
    <name type="scientific">Phycicoccus elongatus Lp2</name>
    <dbReference type="NCBI Taxonomy" id="1193181"/>
    <lineage>
        <taxon>Bacteria</taxon>
        <taxon>Bacillati</taxon>
        <taxon>Actinomycetota</taxon>
        <taxon>Actinomycetes</taxon>
        <taxon>Micrococcales</taxon>
        <taxon>Intrasporangiaceae</taxon>
        <taxon>Phycicoccus</taxon>
    </lineage>
</organism>
<feature type="transmembrane region" description="Helical" evidence="6">
    <location>
        <begin position="420"/>
        <end position="443"/>
    </location>
</feature>
<dbReference type="RefSeq" id="WP_010849222.1">
    <property type="nucleotide sequence ID" value="NZ_HF570956.1"/>
</dbReference>
<evidence type="ECO:0000256" key="4">
    <source>
        <dbReference type="ARBA" id="ARBA00022989"/>
    </source>
</evidence>
<evidence type="ECO:0000256" key="3">
    <source>
        <dbReference type="ARBA" id="ARBA00022692"/>
    </source>
</evidence>
<keyword evidence="5 6" id="KW-0472">Membrane</keyword>
<dbReference type="PANTHER" id="PTHR30287:SF1">
    <property type="entry name" value="INNER MEMBRANE PROTEIN"/>
    <property type="match status" value="1"/>
</dbReference>
<feature type="transmembrane region" description="Helical" evidence="6">
    <location>
        <begin position="327"/>
        <end position="359"/>
    </location>
</feature>
<dbReference type="Pfam" id="PF02687">
    <property type="entry name" value="FtsX"/>
    <property type="match status" value="2"/>
</dbReference>
<dbReference type="GO" id="GO:0005886">
    <property type="term" value="C:plasma membrane"/>
    <property type="evidence" value="ECO:0007669"/>
    <property type="project" value="UniProtKB-SubCell"/>
</dbReference>
<keyword evidence="3 6" id="KW-0812">Transmembrane</keyword>
<proteinExistence type="predicted"/>
<keyword evidence="9" id="KW-1185">Reference proteome</keyword>
<feature type="transmembrane region" description="Helical" evidence="6">
    <location>
        <begin position="201"/>
        <end position="222"/>
    </location>
</feature>
<comment type="subcellular location">
    <subcellularLocation>
        <location evidence="1">Cell membrane</location>
        <topology evidence="1">Multi-pass membrane protein</topology>
    </subcellularLocation>
</comment>
<evidence type="ECO:0000256" key="1">
    <source>
        <dbReference type="ARBA" id="ARBA00004651"/>
    </source>
</evidence>